<dbReference type="Proteomes" id="UP001156669">
    <property type="component" value="Unassembled WGS sequence"/>
</dbReference>
<feature type="transmembrane region" description="Helical" evidence="1">
    <location>
        <begin position="6"/>
        <end position="24"/>
    </location>
</feature>
<comment type="caution">
    <text evidence="2">The sequence shown here is derived from an EMBL/GenBank/DDBJ whole genome shotgun (WGS) entry which is preliminary data.</text>
</comment>
<keyword evidence="1" id="KW-0812">Transmembrane</keyword>
<organism evidence="2 3">
    <name type="scientific">Vibrio hyugaensis</name>
    <dbReference type="NCBI Taxonomy" id="1534743"/>
    <lineage>
        <taxon>Bacteria</taxon>
        <taxon>Pseudomonadati</taxon>
        <taxon>Pseudomonadota</taxon>
        <taxon>Gammaproteobacteria</taxon>
        <taxon>Vibrionales</taxon>
        <taxon>Vibrionaceae</taxon>
        <taxon>Vibrio</taxon>
    </lineage>
</organism>
<accession>A0ABQ5XXD7</accession>
<dbReference type="EMBL" id="BSOE01000010">
    <property type="protein sequence ID" value="GLR02967.1"/>
    <property type="molecule type" value="Genomic_DNA"/>
</dbReference>
<evidence type="ECO:0000313" key="3">
    <source>
        <dbReference type="Proteomes" id="UP001156669"/>
    </source>
</evidence>
<keyword evidence="1" id="KW-0472">Membrane</keyword>
<keyword evidence="1" id="KW-1133">Transmembrane helix</keyword>
<evidence type="ECO:0000256" key="1">
    <source>
        <dbReference type="SAM" id="Phobius"/>
    </source>
</evidence>
<gene>
    <name evidence="2" type="ORF">GCM10007906_05540</name>
</gene>
<dbReference type="RefSeq" id="WP_045400737.1">
    <property type="nucleotide sequence ID" value="NZ_BBLD01000029.1"/>
</dbReference>
<evidence type="ECO:0008006" key="4">
    <source>
        <dbReference type="Google" id="ProtNLM"/>
    </source>
</evidence>
<keyword evidence="3" id="KW-1185">Reference proteome</keyword>
<proteinExistence type="predicted"/>
<name>A0ABQ5XXD7_9VIBR</name>
<reference evidence="3" key="1">
    <citation type="journal article" date="2019" name="Int. J. Syst. Evol. Microbiol.">
        <title>The Global Catalogue of Microorganisms (GCM) 10K type strain sequencing project: providing services to taxonomists for standard genome sequencing and annotation.</title>
        <authorList>
            <consortium name="The Broad Institute Genomics Platform"/>
            <consortium name="The Broad Institute Genome Sequencing Center for Infectious Disease"/>
            <person name="Wu L."/>
            <person name="Ma J."/>
        </authorList>
    </citation>
    <scope>NUCLEOTIDE SEQUENCE [LARGE SCALE GENOMIC DNA]</scope>
    <source>
        <strain evidence="3">NBRC 110633</strain>
    </source>
</reference>
<evidence type="ECO:0000313" key="2">
    <source>
        <dbReference type="EMBL" id="GLR02967.1"/>
    </source>
</evidence>
<sequence>MSVIPGAIVTAIIIIAWFVPFMIITTSRQTGRPEKFLWVCALLFVSWFCWIIYWLAAPLKPIQDED</sequence>
<feature type="transmembrane region" description="Helical" evidence="1">
    <location>
        <begin position="36"/>
        <end position="56"/>
    </location>
</feature>
<protein>
    <recommendedName>
        <fullName evidence="4">Superinfection immunity protein</fullName>
    </recommendedName>
</protein>